<evidence type="ECO:0000256" key="3">
    <source>
        <dbReference type="ARBA" id="ARBA00022475"/>
    </source>
</evidence>
<dbReference type="Gene3D" id="1.20.1560.10">
    <property type="entry name" value="ABC transporter type 1, transmembrane domain"/>
    <property type="match status" value="2"/>
</dbReference>
<comment type="caution">
    <text evidence="14">The sequence shown here is derived from an EMBL/GenBank/DDBJ whole genome shotgun (WGS) entry which is preliminary data.</text>
</comment>
<dbReference type="PROSITE" id="PS50893">
    <property type="entry name" value="ABC_TRANSPORTER_2"/>
    <property type="match status" value="2"/>
</dbReference>
<dbReference type="PANTHER" id="PTHR24223:SF399">
    <property type="entry name" value="ABC TRANSPORTER ATNG"/>
    <property type="match status" value="1"/>
</dbReference>
<feature type="transmembrane region" description="Helical" evidence="11">
    <location>
        <begin position="384"/>
        <end position="403"/>
    </location>
</feature>
<feature type="transmembrane region" description="Helical" evidence="11">
    <location>
        <begin position="885"/>
        <end position="914"/>
    </location>
</feature>
<name>A0AB34FW88_9HYPO</name>
<feature type="transmembrane region" description="Helical" evidence="11">
    <location>
        <begin position="79"/>
        <end position="98"/>
    </location>
</feature>
<dbReference type="FunFam" id="3.40.50.300:FF:000838">
    <property type="entry name" value="ABC multidrug transporter (Eurofung)"/>
    <property type="match status" value="1"/>
</dbReference>
<dbReference type="GO" id="GO:0005524">
    <property type="term" value="F:ATP binding"/>
    <property type="evidence" value="ECO:0007669"/>
    <property type="project" value="UniProtKB-KW"/>
</dbReference>
<sequence>MGFDLTLLFEQAVLSMLPAAIVIVAFPLRFAYLATARPKTLLRPARFWKLLVACVFLVLQLVLLVLWSRDEVNRTRASLPLAVVNVIVAVQLLALSWMEDGRSIRPSSMLGTYLAVTLVLDLAQTRTLWLRRLNTPIAAVFTATVAVKAVMLLLESRDKTRYLKQAHADLPPEATSGIVNRSFLWWLNDLFRRGLYTSLTLDDLYPLDDELASGPLGTKIQQAWARRRKPERRFEFPLAAWRALRWHILSAIVPRLSLIAFTFAQPFLISRVLDLLSEPDGEAARNAGYALILAAAFIYFGLTMSTLYYNHSVYRFMTMFRGASVALIFSHMLTLPLGEYDDSAVVTLMSTDVDRIVLCLISLNEIWARVIEVAVGVVLLARQLGWVCLVPLFVVVVSFFGSAEISRTIGARQKVWIDAVQQRISITASMLAEMRSVKMMGLSPVLSAIVQDQRVQETRRMAAARWSIVWQNVVQNLPWALAPSLTFVIYVAQATARGQSSIDVTQAFTALAIITLLTDPASKLLSAIPSTAASLGCFDRIQEFLVARPRTDPRFASSARTAQGQEAAAISVQNMALRPVATAEPILSDVSFAIPRGSLTMVIGPVGSGKTTLLRAILGEVKDQSGGSVTVASRQIALCAQVPWLPNTTIREAISGYLEDGHNVDQDWYRKCLHACALDYDLSRLSDGEETRVGSASTVLSGGQRARIALARAVYARTDIMLLDDVLGALDTNTQATIVSRLFGKEGLLKKRNVTVVLATHATEYLKYADQILIVADGRVRDGGKGDDAIPKELMDALKATPPPPPEPEHKEPDAKDKASEISEANRLDDMSRSTGDLDVYRYYFKSVGWPKTALFVGFVIVDVFCSSFSTIWLKWWAEVDGGQIALYMSVYVALALLTSVGTGGYVWSILILISPYTARKLHAVLLRVVMRAPQSFFSATDSGSILNRFSQDMTIIEGQLPIGILVAVSNLFSSLAAAALVTTGSVYMVASVPFLVFTIWALQHVYLRTSRQLRLLDLESKSPLYSNFLETVGGLATIRAFGWQSRFKAKNERLLDDSQRPHYLLYCSQRWLNLVLDLIVGAQAVLVIGLAVGLRRSTSPGLLGVSLNSILSFSGALSSLVSGWTMLETSLGSIARLMSFEATVKPEDQSRETYQPPPSWPERGAIEFRDVTAVHNPDAVGIREVSLQIQPGQKVGICGRTGSGKSSLVATLVRLLEMDSGAIFVDGVDIATVPRETIRERLVSLPQDPLVLNGSIRLNVDPEERSTDEAVASALDRVGLGDLAESRGIMADISATSLSRGQQQLLALARAVVKKQACGSTILLLDEATSNVDAETDAVLQRVLREDFAGCTRVAVAHRIDTIMDSDVIVVMDSGRIVEVGAPADLMRHENGRFAQLARSKESQSLPDRRRDHEIQQRNSNFGRGQRGDLARRVVDWSDLDDIGADNVEALEPLDDAEQLPRRPAARLRVSPLPYHNIHIASEVLTWGKGRVQDVNVDRDVDEAVAHALTQLFDHAADADLVDLAGVDSGEPDAAVVFNVPVEVVRSADAGVDGRVEDEALCC</sequence>
<dbReference type="PROSITE" id="PS00211">
    <property type="entry name" value="ABC_TRANSPORTER_1"/>
    <property type="match status" value="1"/>
</dbReference>
<dbReference type="InterPro" id="IPR044726">
    <property type="entry name" value="ABCC_6TM_D2"/>
</dbReference>
<dbReference type="InterPro" id="IPR027417">
    <property type="entry name" value="P-loop_NTPase"/>
</dbReference>
<keyword evidence="5" id="KW-0547">Nucleotide-binding</keyword>
<dbReference type="PROSITE" id="PS50929">
    <property type="entry name" value="ABC_TM1F"/>
    <property type="match status" value="2"/>
</dbReference>
<feature type="domain" description="ABC transmembrane type-1" evidence="13">
    <location>
        <begin position="260"/>
        <end position="533"/>
    </location>
</feature>
<dbReference type="SUPFAM" id="SSF90123">
    <property type="entry name" value="ABC transporter transmembrane region"/>
    <property type="match status" value="2"/>
</dbReference>
<feature type="region of interest" description="Disordered" evidence="10">
    <location>
        <begin position="1398"/>
        <end position="1426"/>
    </location>
</feature>
<keyword evidence="9" id="KW-0325">Glycoprotein</keyword>
<feature type="compositionally biased region" description="Basic and acidic residues" evidence="10">
    <location>
        <begin position="1400"/>
        <end position="1417"/>
    </location>
</feature>
<keyword evidence="6" id="KW-0067">ATP-binding</keyword>
<evidence type="ECO:0000256" key="11">
    <source>
        <dbReference type="SAM" id="Phobius"/>
    </source>
</evidence>
<feature type="domain" description="ABC transporter" evidence="12">
    <location>
        <begin position="570"/>
        <end position="802"/>
    </location>
</feature>
<dbReference type="PANTHER" id="PTHR24223">
    <property type="entry name" value="ATP-BINDING CASSETTE SUB-FAMILY C"/>
    <property type="match status" value="1"/>
</dbReference>
<evidence type="ECO:0000256" key="8">
    <source>
        <dbReference type="ARBA" id="ARBA00023136"/>
    </source>
</evidence>
<keyword evidence="4 11" id="KW-0812">Transmembrane</keyword>
<keyword evidence="2" id="KW-0813">Transport</keyword>
<dbReference type="InterPro" id="IPR011527">
    <property type="entry name" value="ABC1_TM_dom"/>
</dbReference>
<keyword evidence="7 11" id="KW-1133">Transmembrane helix</keyword>
<dbReference type="Gene3D" id="3.40.50.300">
    <property type="entry name" value="P-loop containing nucleotide triphosphate hydrolases"/>
    <property type="match status" value="2"/>
</dbReference>
<evidence type="ECO:0000259" key="12">
    <source>
        <dbReference type="PROSITE" id="PS50893"/>
    </source>
</evidence>
<feature type="transmembrane region" description="Helical" evidence="11">
    <location>
        <begin position="854"/>
        <end position="873"/>
    </location>
</feature>
<keyword evidence="8 11" id="KW-0472">Membrane</keyword>
<dbReference type="SMART" id="SM00382">
    <property type="entry name" value="AAA"/>
    <property type="match status" value="2"/>
</dbReference>
<dbReference type="EMBL" id="JAQHRD010000003">
    <property type="protein sequence ID" value="KAJ6442622.1"/>
    <property type="molecule type" value="Genomic_DNA"/>
</dbReference>
<dbReference type="FunFam" id="1.20.1560.10:FF:000055">
    <property type="entry name" value="ABC multidrug transporter (Eurofung)"/>
    <property type="match status" value="1"/>
</dbReference>
<keyword evidence="3" id="KW-1003">Cell membrane</keyword>
<dbReference type="GO" id="GO:0005886">
    <property type="term" value="C:plasma membrane"/>
    <property type="evidence" value="ECO:0007669"/>
    <property type="project" value="UniProtKB-SubCell"/>
</dbReference>
<evidence type="ECO:0000256" key="10">
    <source>
        <dbReference type="SAM" id="MobiDB-lite"/>
    </source>
</evidence>
<gene>
    <name evidence="14" type="primary">ABCC1</name>
    <name evidence="14" type="ORF">O9K51_03797</name>
</gene>
<dbReference type="InterPro" id="IPR050173">
    <property type="entry name" value="ABC_transporter_C-like"/>
</dbReference>
<feature type="transmembrane region" description="Helical" evidence="11">
    <location>
        <begin position="248"/>
        <end position="269"/>
    </location>
</feature>
<feature type="domain" description="ABC transmembrane type-1" evidence="13">
    <location>
        <begin position="854"/>
        <end position="1130"/>
    </location>
</feature>
<dbReference type="InterPro" id="IPR044746">
    <property type="entry name" value="ABCC_6TM_D1"/>
</dbReference>
<feature type="region of interest" description="Disordered" evidence="10">
    <location>
        <begin position="797"/>
        <end position="823"/>
    </location>
</feature>
<evidence type="ECO:0000259" key="13">
    <source>
        <dbReference type="PROSITE" id="PS50929"/>
    </source>
</evidence>
<feature type="transmembrane region" description="Helical" evidence="11">
    <location>
        <begin position="12"/>
        <end position="35"/>
    </location>
</feature>
<dbReference type="InterPro" id="IPR003439">
    <property type="entry name" value="ABC_transporter-like_ATP-bd"/>
</dbReference>
<evidence type="ECO:0000256" key="2">
    <source>
        <dbReference type="ARBA" id="ARBA00022448"/>
    </source>
</evidence>
<proteinExistence type="predicted"/>
<dbReference type="CDD" id="cd03244">
    <property type="entry name" value="ABCC_MRP_domain2"/>
    <property type="match status" value="1"/>
</dbReference>
<evidence type="ECO:0000256" key="9">
    <source>
        <dbReference type="ARBA" id="ARBA00023180"/>
    </source>
</evidence>
<dbReference type="GO" id="GO:0140359">
    <property type="term" value="F:ABC-type transporter activity"/>
    <property type="evidence" value="ECO:0007669"/>
    <property type="project" value="InterPro"/>
</dbReference>
<keyword evidence="15" id="KW-1185">Reference proteome</keyword>
<feature type="transmembrane region" description="Helical" evidence="11">
    <location>
        <begin position="135"/>
        <end position="154"/>
    </location>
</feature>
<accession>A0AB34FW88</accession>
<evidence type="ECO:0000256" key="7">
    <source>
        <dbReference type="ARBA" id="ARBA00022989"/>
    </source>
</evidence>
<feature type="transmembrane region" description="Helical" evidence="11">
    <location>
        <begin position="988"/>
        <end position="1008"/>
    </location>
</feature>
<evidence type="ECO:0000256" key="4">
    <source>
        <dbReference type="ARBA" id="ARBA00022692"/>
    </source>
</evidence>
<evidence type="ECO:0000313" key="14">
    <source>
        <dbReference type="EMBL" id="KAJ6442622.1"/>
    </source>
</evidence>
<protein>
    <submittedName>
        <fullName evidence="14">ABC multidrug transporter</fullName>
    </submittedName>
</protein>
<reference evidence="14" key="1">
    <citation type="submission" date="2023-01" db="EMBL/GenBank/DDBJ databases">
        <title>The growth and conidiation of Purpureocillium lavendulum are regulated by nitrogen source and histone H3K14 acetylation.</title>
        <authorList>
            <person name="Tang P."/>
            <person name="Han J."/>
            <person name="Zhang C."/>
            <person name="Tang P."/>
            <person name="Qi F."/>
            <person name="Zhang K."/>
            <person name="Liang L."/>
        </authorList>
    </citation>
    <scope>NUCLEOTIDE SEQUENCE</scope>
    <source>
        <strain evidence="14">YMF1.00683</strain>
    </source>
</reference>
<dbReference type="Pfam" id="PF00005">
    <property type="entry name" value="ABC_tran"/>
    <property type="match status" value="2"/>
</dbReference>
<feature type="transmembrane region" description="Helical" evidence="11">
    <location>
        <begin position="1072"/>
        <end position="1095"/>
    </location>
</feature>
<comment type="subcellular location">
    <subcellularLocation>
        <location evidence="1">Cell membrane</location>
        <topology evidence="1">Multi-pass membrane protein</topology>
    </subcellularLocation>
</comment>
<dbReference type="SUPFAM" id="SSF52540">
    <property type="entry name" value="P-loop containing nucleoside triphosphate hydrolases"/>
    <property type="match status" value="2"/>
</dbReference>
<evidence type="ECO:0000256" key="6">
    <source>
        <dbReference type="ARBA" id="ARBA00022840"/>
    </source>
</evidence>
<evidence type="ECO:0000256" key="1">
    <source>
        <dbReference type="ARBA" id="ARBA00004651"/>
    </source>
</evidence>
<evidence type="ECO:0000313" key="15">
    <source>
        <dbReference type="Proteomes" id="UP001163105"/>
    </source>
</evidence>
<feature type="transmembrane region" description="Helical" evidence="11">
    <location>
        <begin position="289"/>
        <end position="308"/>
    </location>
</feature>
<dbReference type="InterPro" id="IPR036640">
    <property type="entry name" value="ABC1_TM_sf"/>
</dbReference>
<feature type="compositionally biased region" description="Basic and acidic residues" evidence="10">
    <location>
        <begin position="807"/>
        <end position="823"/>
    </location>
</feature>
<organism evidence="14 15">
    <name type="scientific">Purpureocillium lavendulum</name>
    <dbReference type="NCBI Taxonomy" id="1247861"/>
    <lineage>
        <taxon>Eukaryota</taxon>
        <taxon>Fungi</taxon>
        <taxon>Dikarya</taxon>
        <taxon>Ascomycota</taxon>
        <taxon>Pezizomycotina</taxon>
        <taxon>Sordariomycetes</taxon>
        <taxon>Hypocreomycetidae</taxon>
        <taxon>Hypocreales</taxon>
        <taxon>Ophiocordycipitaceae</taxon>
        <taxon>Purpureocillium</taxon>
    </lineage>
</organism>
<feature type="domain" description="ABC transporter" evidence="12">
    <location>
        <begin position="1167"/>
        <end position="1400"/>
    </location>
</feature>
<dbReference type="CDD" id="cd18579">
    <property type="entry name" value="ABC_6TM_ABCC_D1"/>
    <property type="match status" value="1"/>
</dbReference>
<dbReference type="CDD" id="cd03250">
    <property type="entry name" value="ABCC_MRP_domain1"/>
    <property type="match status" value="1"/>
</dbReference>
<feature type="transmembrane region" description="Helical" evidence="11">
    <location>
        <begin position="47"/>
        <end position="67"/>
    </location>
</feature>
<dbReference type="InterPro" id="IPR003593">
    <property type="entry name" value="AAA+_ATPase"/>
</dbReference>
<feature type="transmembrane region" description="Helical" evidence="11">
    <location>
        <begin position="961"/>
        <end position="982"/>
    </location>
</feature>
<dbReference type="Proteomes" id="UP001163105">
    <property type="component" value="Unassembled WGS sequence"/>
</dbReference>
<dbReference type="InterPro" id="IPR017871">
    <property type="entry name" value="ABC_transporter-like_CS"/>
</dbReference>
<dbReference type="Pfam" id="PF00664">
    <property type="entry name" value="ABC_membrane"/>
    <property type="match status" value="2"/>
</dbReference>
<dbReference type="CDD" id="cd18580">
    <property type="entry name" value="ABC_6TM_ABCC_D2"/>
    <property type="match status" value="1"/>
</dbReference>
<evidence type="ECO:0000256" key="5">
    <source>
        <dbReference type="ARBA" id="ARBA00022741"/>
    </source>
</evidence>
<dbReference type="GO" id="GO:0016887">
    <property type="term" value="F:ATP hydrolysis activity"/>
    <property type="evidence" value="ECO:0007669"/>
    <property type="project" value="InterPro"/>
</dbReference>
<dbReference type="FunFam" id="1.20.1560.10:FF:000066">
    <property type="entry name" value="ABC multidrug transporter (Eurofung)"/>
    <property type="match status" value="1"/>
</dbReference>